<sequence length="256" mass="27369">MKSTAPSRRTPSGSRRWWRTCYGTIKADSERFQAMVVDTQEHVSGFDSDGVGFDRASESEQVGTTPTEGTLDEVKDTIEADSMRVQAMMEDMLEPVNGVDSGLDRDSETEEAGTTPRLPTVPHTVEVAKQGGAAESEVELGKQQRLGSVIKANQEAYSRVVAARAARLAPWRFATDVLVGEVLEALVGAAEVQVEVCSEVPSAAAQEVQGFDEATVALIESRYQRANAMGLGGVDRDSFAPCMATLKLLAAAPSEG</sequence>
<dbReference type="Proteomes" id="UP001189429">
    <property type="component" value="Unassembled WGS sequence"/>
</dbReference>
<feature type="region of interest" description="Disordered" evidence="1">
    <location>
        <begin position="96"/>
        <end position="119"/>
    </location>
</feature>
<proteinExistence type="predicted"/>
<reference evidence="2" key="1">
    <citation type="submission" date="2023-10" db="EMBL/GenBank/DDBJ databases">
        <authorList>
            <person name="Chen Y."/>
            <person name="Shah S."/>
            <person name="Dougan E. K."/>
            <person name="Thang M."/>
            <person name="Chan C."/>
        </authorList>
    </citation>
    <scope>NUCLEOTIDE SEQUENCE [LARGE SCALE GENOMIC DNA]</scope>
</reference>
<name>A0ABN9WS26_9DINO</name>
<dbReference type="EMBL" id="CAUYUJ010019233">
    <property type="protein sequence ID" value="CAK0889556.1"/>
    <property type="molecule type" value="Genomic_DNA"/>
</dbReference>
<protein>
    <submittedName>
        <fullName evidence="2">Uncharacterized protein</fullName>
    </submittedName>
</protein>
<organism evidence="2 3">
    <name type="scientific">Prorocentrum cordatum</name>
    <dbReference type="NCBI Taxonomy" id="2364126"/>
    <lineage>
        <taxon>Eukaryota</taxon>
        <taxon>Sar</taxon>
        <taxon>Alveolata</taxon>
        <taxon>Dinophyceae</taxon>
        <taxon>Prorocentrales</taxon>
        <taxon>Prorocentraceae</taxon>
        <taxon>Prorocentrum</taxon>
    </lineage>
</organism>
<evidence type="ECO:0000313" key="2">
    <source>
        <dbReference type="EMBL" id="CAK0889556.1"/>
    </source>
</evidence>
<evidence type="ECO:0000256" key="1">
    <source>
        <dbReference type="SAM" id="MobiDB-lite"/>
    </source>
</evidence>
<accession>A0ABN9WS26</accession>
<keyword evidence="3" id="KW-1185">Reference proteome</keyword>
<gene>
    <name evidence="2" type="ORF">PCOR1329_LOCUS70060</name>
</gene>
<evidence type="ECO:0000313" key="3">
    <source>
        <dbReference type="Proteomes" id="UP001189429"/>
    </source>
</evidence>
<comment type="caution">
    <text evidence="2">The sequence shown here is derived from an EMBL/GenBank/DDBJ whole genome shotgun (WGS) entry which is preliminary data.</text>
</comment>